<protein>
    <submittedName>
        <fullName evidence="1">Uncharacterized protein</fullName>
    </submittedName>
</protein>
<gene>
    <name evidence="1" type="ORF">PFISCL1PPCAC_12907</name>
</gene>
<proteinExistence type="predicted"/>
<comment type="caution">
    <text evidence="1">The sequence shown here is derived from an EMBL/GenBank/DDBJ whole genome shotgun (WGS) entry which is preliminary data.</text>
</comment>
<evidence type="ECO:0000313" key="2">
    <source>
        <dbReference type="Proteomes" id="UP001432322"/>
    </source>
</evidence>
<dbReference type="Proteomes" id="UP001432322">
    <property type="component" value="Unassembled WGS sequence"/>
</dbReference>
<dbReference type="EMBL" id="BTSY01000004">
    <property type="protein sequence ID" value="GMT21610.1"/>
    <property type="molecule type" value="Genomic_DNA"/>
</dbReference>
<sequence length="185" mass="21099">MQCIFRRLPSGKFKIITFQFHHNLDWLAHTVSTALYGFLHGQFHLQFTTSMDKFASNSFLASAPNRSRGGWCLHFLYRDRSFHIGHADGNNSQDEPHCVPGDSFRNHGDICLVQCVSYRGLLRASVSSNFISKHISTVQNSYLLGTVSISQWFRRTLDPLFHPFASSLGDGLRCNLECDQKDKRT</sequence>
<keyword evidence="2" id="KW-1185">Reference proteome</keyword>
<dbReference type="AlphaFoldDB" id="A0AAV5VSQ5"/>
<evidence type="ECO:0000313" key="1">
    <source>
        <dbReference type="EMBL" id="GMT21610.1"/>
    </source>
</evidence>
<reference evidence="1" key="1">
    <citation type="submission" date="2023-10" db="EMBL/GenBank/DDBJ databases">
        <title>Genome assembly of Pristionchus species.</title>
        <authorList>
            <person name="Yoshida K."/>
            <person name="Sommer R.J."/>
        </authorList>
    </citation>
    <scope>NUCLEOTIDE SEQUENCE</scope>
    <source>
        <strain evidence="1">RS5133</strain>
    </source>
</reference>
<organism evidence="1 2">
    <name type="scientific">Pristionchus fissidentatus</name>
    <dbReference type="NCBI Taxonomy" id="1538716"/>
    <lineage>
        <taxon>Eukaryota</taxon>
        <taxon>Metazoa</taxon>
        <taxon>Ecdysozoa</taxon>
        <taxon>Nematoda</taxon>
        <taxon>Chromadorea</taxon>
        <taxon>Rhabditida</taxon>
        <taxon>Rhabditina</taxon>
        <taxon>Diplogasteromorpha</taxon>
        <taxon>Diplogasteroidea</taxon>
        <taxon>Neodiplogasteridae</taxon>
        <taxon>Pristionchus</taxon>
    </lineage>
</organism>
<accession>A0AAV5VSQ5</accession>
<name>A0AAV5VSQ5_9BILA</name>